<evidence type="ECO:0000313" key="2">
    <source>
        <dbReference type="Proteomes" id="UP000316988"/>
    </source>
</evidence>
<dbReference type="PANTHER" id="PTHR35368">
    <property type="entry name" value="HYDROPEROXIDE REDUCTASE"/>
    <property type="match status" value="1"/>
</dbReference>
<dbReference type="InterPro" id="IPR015946">
    <property type="entry name" value="KH_dom-like_a/b"/>
</dbReference>
<dbReference type="SUPFAM" id="SSF82784">
    <property type="entry name" value="OsmC-like"/>
    <property type="match status" value="1"/>
</dbReference>
<dbReference type="InterPro" id="IPR003718">
    <property type="entry name" value="OsmC/Ohr_fam"/>
</dbReference>
<dbReference type="Gene3D" id="3.30.300.20">
    <property type="match status" value="1"/>
</dbReference>
<organism evidence="1 2">
    <name type="scientific">Aeromicrobium piscarium</name>
    <dbReference type="NCBI Taxonomy" id="2590901"/>
    <lineage>
        <taxon>Bacteria</taxon>
        <taxon>Bacillati</taxon>
        <taxon>Actinomycetota</taxon>
        <taxon>Actinomycetes</taxon>
        <taxon>Propionibacteriales</taxon>
        <taxon>Nocardioidaceae</taxon>
        <taxon>Aeromicrobium</taxon>
    </lineage>
</organism>
<dbReference type="Pfam" id="PF02566">
    <property type="entry name" value="OsmC"/>
    <property type="match status" value="1"/>
</dbReference>
<comment type="caution">
    <text evidence="1">The sequence shown here is derived from an EMBL/GenBank/DDBJ whole genome shotgun (WGS) entry which is preliminary data.</text>
</comment>
<gene>
    <name evidence="1" type="ORF">FNM00_15165</name>
</gene>
<dbReference type="EMBL" id="VLNT01000016">
    <property type="protein sequence ID" value="TSD57991.1"/>
    <property type="molecule type" value="Genomic_DNA"/>
</dbReference>
<proteinExistence type="predicted"/>
<reference evidence="1 2" key="1">
    <citation type="submission" date="2019-07" db="EMBL/GenBank/DDBJ databases">
        <authorList>
            <person name="Zhao L.H."/>
        </authorList>
    </citation>
    <scope>NUCLEOTIDE SEQUENCE [LARGE SCALE GENOMIC DNA]</scope>
    <source>
        <strain evidence="1 2">Co35</strain>
    </source>
</reference>
<dbReference type="PANTHER" id="PTHR35368:SF1">
    <property type="entry name" value="HYDROPEROXIDE REDUCTASE"/>
    <property type="match status" value="1"/>
</dbReference>
<dbReference type="RefSeq" id="WP_143914394.1">
    <property type="nucleotide sequence ID" value="NZ_VLNT01000016.1"/>
</dbReference>
<accession>A0A554RV52</accession>
<keyword evidence="2" id="KW-1185">Reference proteome</keyword>
<evidence type="ECO:0000313" key="1">
    <source>
        <dbReference type="EMBL" id="TSD57991.1"/>
    </source>
</evidence>
<name>A0A554RV52_9ACTN</name>
<dbReference type="OrthoDB" id="9811389at2"/>
<sequence>MTTDHATTDLNGVDLTALRETQDAVRARPELAQVTFALGSQWLTGCRQQATTGEVLQNGAVVEDRTARYTLESDEPAALLGSDHAASPGEYVLQALAGCYAVTFAANATSRGIELSALSLDLEVDFDLQGFLGTDDRVRPGAQAIRVTVRAASPNASREELESLVGAVEAHSPVRDTLANPVEVVTTLAD</sequence>
<dbReference type="AlphaFoldDB" id="A0A554RV52"/>
<dbReference type="InterPro" id="IPR036102">
    <property type="entry name" value="OsmC/Ohrsf"/>
</dbReference>
<dbReference type="InterPro" id="IPR052924">
    <property type="entry name" value="OsmC/Ohr_hydroprdx_reductase"/>
</dbReference>
<protein>
    <submittedName>
        <fullName evidence="1">OsmC family protein</fullName>
    </submittedName>
</protein>
<dbReference type="Proteomes" id="UP000316988">
    <property type="component" value="Unassembled WGS sequence"/>
</dbReference>